<comment type="caution">
    <text evidence="4">The sequence shown here is derived from an EMBL/GenBank/DDBJ whole genome shotgun (WGS) entry which is preliminary data.</text>
</comment>
<dbReference type="Gene3D" id="2.180.10.10">
    <property type="entry name" value="RHS repeat-associated core"/>
    <property type="match status" value="2"/>
</dbReference>
<feature type="region of interest" description="Disordered" evidence="1">
    <location>
        <begin position="1808"/>
        <end position="1882"/>
    </location>
</feature>
<feature type="chain" id="PRO_5038598666" description="Hint domain-containing protein" evidence="2">
    <location>
        <begin position="20"/>
        <end position="2275"/>
    </location>
</feature>
<dbReference type="Pfam" id="PF05593">
    <property type="entry name" value="RHS_repeat"/>
    <property type="match status" value="1"/>
</dbReference>
<feature type="compositionally biased region" description="Pro residues" evidence="1">
    <location>
        <begin position="71"/>
        <end position="80"/>
    </location>
</feature>
<dbReference type="Proteomes" id="UP000295075">
    <property type="component" value="Unassembled WGS sequence"/>
</dbReference>
<dbReference type="Pfam" id="PF07591">
    <property type="entry name" value="PT-HINT"/>
    <property type="match status" value="1"/>
</dbReference>
<dbReference type="NCBIfam" id="TIGR01643">
    <property type="entry name" value="YD_repeat_2x"/>
    <property type="match status" value="1"/>
</dbReference>
<feature type="compositionally biased region" description="Basic and acidic residues" evidence="1">
    <location>
        <begin position="45"/>
        <end position="69"/>
    </location>
</feature>
<dbReference type="InterPro" id="IPR022385">
    <property type="entry name" value="Rhs_assc_core"/>
</dbReference>
<gene>
    <name evidence="4" type="ORF">E1261_35315</name>
</gene>
<evidence type="ECO:0000256" key="1">
    <source>
        <dbReference type="SAM" id="MobiDB-lite"/>
    </source>
</evidence>
<feature type="compositionally biased region" description="Gly residues" evidence="1">
    <location>
        <begin position="1844"/>
        <end position="1871"/>
    </location>
</feature>
<reference evidence="4 5" key="1">
    <citation type="submission" date="2019-03" db="EMBL/GenBank/DDBJ databases">
        <title>Draft genome sequences of novel Actinobacteria.</title>
        <authorList>
            <person name="Sahin N."/>
            <person name="Ay H."/>
            <person name="Saygin H."/>
        </authorList>
    </citation>
    <scope>NUCLEOTIDE SEQUENCE [LARGE SCALE GENOMIC DNA]</scope>
    <source>
        <strain evidence="4 5">JCM 30547</strain>
    </source>
</reference>
<dbReference type="NCBIfam" id="TIGR03696">
    <property type="entry name" value="Rhs_assc_core"/>
    <property type="match status" value="1"/>
</dbReference>
<name>A0A4R4P903_9ACTN</name>
<feature type="region of interest" description="Disordered" evidence="1">
    <location>
        <begin position="869"/>
        <end position="891"/>
    </location>
</feature>
<keyword evidence="2" id="KW-0732">Signal</keyword>
<evidence type="ECO:0000313" key="5">
    <source>
        <dbReference type="Proteomes" id="UP000295075"/>
    </source>
</evidence>
<feature type="compositionally biased region" description="Polar residues" evidence="1">
    <location>
        <begin position="1809"/>
        <end position="1821"/>
    </location>
</feature>
<evidence type="ECO:0000259" key="3">
    <source>
        <dbReference type="SMART" id="SM00306"/>
    </source>
</evidence>
<dbReference type="InterPro" id="IPR006530">
    <property type="entry name" value="YD"/>
</dbReference>
<dbReference type="InterPro" id="IPR003587">
    <property type="entry name" value="Hint_dom_N"/>
</dbReference>
<dbReference type="PANTHER" id="PTHR32305">
    <property type="match status" value="1"/>
</dbReference>
<dbReference type="InterPro" id="IPR050708">
    <property type="entry name" value="T6SS_VgrG/RHS"/>
</dbReference>
<dbReference type="SUPFAM" id="SSF51294">
    <property type="entry name" value="Hedgehog/intein (Hint) domain"/>
    <property type="match status" value="1"/>
</dbReference>
<dbReference type="InterPro" id="IPR036844">
    <property type="entry name" value="Hint_dom_sf"/>
</dbReference>
<dbReference type="OrthoDB" id="3795228at2"/>
<feature type="region of interest" description="Disordered" evidence="1">
    <location>
        <begin position="28"/>
        <end position="86"/>
    </location>
</feature>
<feature type="domain" description="Hint" evidence="3">
    <location>
        <begin position="2008"/>
        <end position="2103"/>
    </location>
</feature>
<dbReference type="CDD" id="cd00081">
    <property type="entry name" value="Hint"/>
    <property type="match status" value="1"/>
</dbReference>
<dbReference type="Gene3D" id="2.170.16.10">
    <property type="entry name" value="Hedgehog/Intein (Hint) domain"/>
    <property type="match status" value="1"/>
</dbReference>
<keyword evidence="5" id="KW-1185">Reference proteome</keyword>
<dbReference type="PANTHER" id="PTHR32305:SF17">
    <property type="entry name" value="TRNA NUCLEASE WAPA"/>
    <property type="match status" value="1"/>
</dbReference>
<organism evidence="4 5">
    <name type="scientific">Kribbella albertanoniae</name>
    <dbReference type="NCBI Taxonomy" id="1266829"/>
    <lineage>
        <taxon>Bacteria</taxon>
        <taxon>Bacillati</taxon>
        <taxon>Actinomycetota</taxon>
        <taxon>Actinomycetes</taxon>
        <taxon>Propionibacteriales</taxon>
        <taxon>Kribbellaceae</taxon>
        <taxon>Kribbella</taxon>
    </lineage>
</organism>
<protein>
    <recommendedName>
        <fullName evidence="3">Hint domain-containing protein</fullName>
    </recommendedName>
</protein>
<evidence type="ECO:0000256" key="2">
    <source>
        <dbReference type="SAM" id="SignalP"/>
    </source>
</evidence>
<feature type="signal peptide" evidence="2">
    <location>
        <begin position="1"/>
        <end position="19"/>
    </location>
</feature>
<dbReference type="SMART" id="SM00306">
    <property type="entry name" value="HintN"/>
    <property type="match status" value="1"/>
</dbReference>
<dbReference type="EMBL" id="SMKA01000246">
    <property type="protein sequence ID" value="TDC18529.1"/>
    <property type="molecule type" value="Genomic_DNA"/>
</dbReference>
<proteinExistence type="predicted"/>
<evidence type="ECO:0000313" key="4">
    <source>
        <dbReference type="EMBL" id="TDC18529.1"/>
    </source>
</evidence>
<dbReference type="RefSeq" id="WP_132414079.1">
    <property type="nucleotide sequence ID" value="NZ_SMKA01000246.1"/>
</dbReference>
<sequence>MPKRRNGLVAIAVATVLLAAGLAGQDAGAEANAVTSKLPPTPPRVDAKVEQMDTTEAKQSEAERAEAERPAPAPAPPVWPEPNEETVQLAGAGKAATALTKSAIRLATTAGRAKSPLAAASAARVRVLDRSKADAADVSGFLLTVARADGAVGESPAQLTVDYSSFAEAFGGGWASRLELIALPACALTTPDKPGCLASTPVGSVNNQQTKILSAPVSLAGEERVMAVTAAPASGNGDYGATSLGPASTWSAGRNSGDFTWNYPLRVPPAPAGPAPSLSIDYSAQSVDGTTAATNSQPSWIGEGFSLSESYIERKYMTCDDDGQTGKNDLCWKYDNATLMLNGQGSELVKDTSGWRLKNDDGSKVERKVTSTGTDGDEKEQWLVTTLDGTKYHFGVEHVLAGANDPGTNSVWTVPVAGNNSGEPCHKATFAASFCDNQEWRWNLDYVEDPRGNAMSLWYDKETNYYAKNGETAATKTKSYTRGGYPTKILYGQRADAMTASAPLQVQFVTQERCTANCSTLDSTTKGNWPDVPFDQICAAGATCTKTGPSFFSRRRLEQITTQVRKGNAYQNVDHWQLGHSFPNPGDDMSGKALWLTSITHSGVAPGSSTATPLKVSFGGFTLPNRVDSDKDGISPLRKYRVDKVWTETGAKVTVNYAEPECAGEWPGKPAKLPTSPASNVMRCYPVHWQPPQSEPRDDWFHRHVVTQVRVNDVTGGADAVVTNYSYGGGGAWHYQENALILKKERNWSEWRGFRTVTTSAGDPLASGSRSRTVTSYFRGMNGDRASVSGGTKSVSIPDTKSGSRVDAPALAGLVREAITFADSGSNTEVVGSLTDYWVHETAAQTIDAEAGLVRRANLVKPSTVTARTVRGGDRPDLMHTATTTYDPDTGLAVTAEDQGDPGKSNQTCTVTSYAKSATMRSYVSRVVASKGQCDEDSDNPPENRLIADQRNLYDKQSFGVAPTEGNLTSSERVGSYLATGSPSYQTISTTAYDKLGRPTESTDALKRKSTTEYFPADAGALERTISTSPPVAPGNPNSAVLKTESTYRPEWGTKSQTVDPNGKVTDVDYDSLGRLTAVWLPNQSKADKKLPNMRYTYAISPSVPSYVRTDDLNVNADGYLSGFAIYDSLLRSRQTQAVAPNGGRLISETKYNTRGLPVVQNSDLWNSSAPSGTLAAVLDTAVPSQRILTYDGVGRQTVATFATSAQPRWSTRTVYDGDTIISLPPNGAPATAEIKDARGRVIERREYDGPTVTTGFIPSKYTYDARGQLAQMTTAGSTWSFGYDLLGRKTSSTDPDSGKTSYEYDAADRLVAVTGANQKKLITTYDNLNRKTTVHEGSKTDTGLRLSWDYDPAGNLGQIYQSNRYPTGKAGAVYRSRVTKRNVLYKPEETFLIIPDSEGPELAASYRTTTAYAPDAESVAWTQIPGGGSLGSEVLNFTYNNLGQPTSMKSGDAVYVNGVSYTAVGDPERYDLGGQQNMPISNSFEVGTRRLLNSSSGVDKFAANHIYSYDPAGNLLKDDNKVGGDSQCYKYDGHARLTEAWSPSNTDCAAAPSVAGLGGPAPYWQSWAFTASGLRQTQTEHSSTGDTKETYAYDTVQPHTLKSVTTTGASPKPTATYDYDVAGNTTTRPDPSSGVQALTWNAENKLEKLENVAGDTAYVYDADGTLILRKSPDETILYVGSLEITFDKKNKALSSKREYAINSQTVAVRSSTTDLDWLIPDHHGTSSVAVDSQTLVATRRYTTPFGEPRGTEPFNWPDNHGFLGKPEDKTTGLTHIGAREYDPGIGSFISVDPIMDPSDPHQMLGYTYGSNNPATVSDPTGLQERLEPGGGTCNGPCPTPGGSTTGGSTTGGSTGGTNQGGGGDEGGGGHDNNNTGRTGPMDRVLEYVNDKFEGKGSVNEEFGEGFIVAALESAKGTWDLAVQTRACLGFDRASCGISRQDTGVMARDPQAAISKGVKAAALGFYEPVKDDVVAGNPGRAFGRIAAFAAEMFLGSKGATKLLKIGKMCSFAGATAVLMADGTHKPIREIRPGDKVIATDPETGRRAARVVLQTWVHDDTLMDLSIDDGKITTTEDHPFWSVTDGRFERADELAPGERVLSTDRRSVRVSGLAPQTSRGARAFNLTVADIHTYYVLAGNTPVLVHNAGPGCGTYPNKMRGTLEQELALADKLGVTPAGPGSAGFDSAINSGTVKWAVRKDGNLVVIPKFVDGKEISHAALTRGDAVRAAGEADIAGSNGGYFGLEINNHSGHFEPPSESLQVGRDAFASAGVDFG</sequence>
<dbReference type="InterPro" id="IPR031325">
    <property type="entry name" value="RHS_repeat"/>
</dbReference>
<accession>A0A4R4P903</accession>